<dbReference type="PANTHER" id="PTHR24320:SF283">
    <property type="entry name" value="RETINOL DEHYDROGENASE 11"/>
    <property type="match status" value="1"/>
</dbReference>
<dbReference type="InterPro" id="IPR036291">
    <property type="entry name" value="NAD(P)-bd_dom_sf"/>
</dbReference>
<evidence type="ECO:0000256" key="2">
    <source>
        <dbReference type="ARBA" id="ARBA00022857"/>
    </source>
</evidence>
<dbReference type="Pfam" id="PF00106">
    <property type="entry name" value="adh_short"/>
    <property type="match status" value="1"/>
</dbReference>
<keyword evidence="2" id="KW-0521">NADP</keyword>
<dbReference type="Proteomes" id="UP001610335">
    <property type="component" value="Unassembled WGS sequence"/>
</dbReference>
<evidence type="ECO:0000313" key="4">
    <source>
        <dbReference type="EMBL" id="KAL2812783.1"/>
    </source>
</evidence>
<organism evidence="4 5">
    <name type="scientific">Aspergillus cavernicola</name>
    <dbReference type="NCBI Taxonomy" id="176166"/>
    <lineage>
        <taxon>Eukaryota</taxon>
        <taxon>Fungi</taxon>
        <taxon>Dikarya</taxon>
        <taxon>Ascomycota</taxon>
        <taxon>Pezizomycotina</taxon>
        <taxon>Eurotiomycetes</taxon>
        <taxon>Eurotiomycetidae</taxon>
        <taxon>Eurotiales</taxon>
        <taxon>Aspergillaceae</taxon>
        <taxon>Aspergillus</taxon>
        <taxon>Aspergillus subgen. Nidulantes</taxon>
    </lineage>
</organism>
<dbReference type="EMBL" id="JBFXLS010000165">
    <property type="protein sequence ID" value="KAL2812783.1"/>
    <property type="molecule type" value="Genomic_DNA"/>
</dbReference>
<gene>
    <name evidence="4" type="ORF">BDW59DRAFT_36677</name>
</gene>
<dbReference type="Gene3D" id="3.40.50.720">
    <property type="entry name" value="NAD(P)-binding Rossmann-like Domain"/>
    <property type="match status" value="1"/>
</dbReference>
<name>A0ABR4HBC6_9EURO</name>
<accession>A0ABR4HBC6</accession>
<comment type="caution">
    <text evidence="4">The sequence shown here is derived from an EMBL/GenBank/DDBJ whole genome shotgun (WGS) entry which is preliminary data.</text>
</comment>
<proteinExistence type="inferred from homology"/>
<reference evidence="4 5" key="1">
    <citation type="submission" date="2024-07" db="EMBL/GenBank/DDBJ databases">
        <title>Section-level genome sequencing and comparative genomics of Aspergillus sections Usti and Cavernicolus.</title>
        <authorList>
            <consortium name="Lawrence Berkeley National Laboratory"/>
            <person name="Nybo J.L."/>
            <person name="Vesth T.C."/>
            <person name="Theobald S."/>
            <person name="Frisvad J.C."/>
            <person name="Larsen T.O."/>
            <person name="Kjaerboelling I."/>
            <person name="Rothschild-Mancinelli K."/>
            <person name="Lyhne E.K."/>
            <person name="Kogle M.E."/>
            <person name="Barry K."/>
            <person name="Clum A."/>
            <person name="Na H."/>
            <person name="Ledsgaard L."/>
            <person name="Lin J."/>
            <person name="Lipzen A."/>
            <person name="Kuo A."/>
            <person name="Riley R."/>
            <person name="Mondo S."/>
            <person name="LaButti K."/>
            <person name="Haridas S."/>
            <person name="Pangalinan J."/>
            <person name="Salamov A.A."/>
            <person name="Simmons B.A."/>
            <person name="Magnuson J.K."/>
            <person name="Chen J."/>
            <person name="Drula E."/>
            <person name="Henrissat B."/>
            <person name="Wiebenga A."/>
            <person name="Lubbers R.J."/>
            <person name="Gomes A.C."/>
            <person name="Makela M.R."/>
            <person name="Stajich J."/>
            <person name="Grigoriev I.V."/>
            <person name="Mortensen U.H."/>
            <person name="De vries R.P."/>
            <person name="Baker S.E."/>
            <person name="Andersen M.R."/>
        </authorList>
    </citation>
    <scope>NUCLEOTIDE SEQUENCE [LARGE SCALE GENOMIC DNA]</scope>
    <source>
        <strain evidence="4 5">CBS 600.67</strain>
    </source>
</reference>
<dbReference type="SUPFAM" id="SSF51735">
    <property type="entry name" value="NAD(P)-binding Rossmann-fold domains"/>
    <property type="match status" value="1"/>
</dbReference>
<sequence length="323" mass="36132">MSILITGGTTGLGYYCSLSLARQFPKHHIIIASRTDTKDAAGSINRRLGQSNVSHMHLDLASLSQVRAFVQQWSTTEYPPIRHLLLNAGLQLPGPVEYSEDGYEKQLAVSLIGHALLFSLLLPHLAHTTRIVITGSGTHDPAQNWPVPAARYTTAEELAHPTTEMSKHPGNQRYSSSRLASLMWMYALERRLKKLRDTNQKNWTVASFCPGMMPGTNLIRASGRIEVFVWYHILPRCLPLLRWILGTSNVNTAETSGERLAWLTSGVKVADISGEYFEEKKQVQSSEASHDEAKQEELWEWTVRNIATSPDEIAQFSLKNLSV</sequence>
<evidence type="ECO:0000256" key="1">
    <source>
        <dbReference type="ARBA" id="ARBA00006484"/>
    </source>
</evidence>
<dbReference type="PANTHER" id="PTHR24320">
    <property type="entry name" value="RETINOL DEHYDROGENASE"/>
    <property type="match status" value="1"/>
</dbReference>
<dbReference type="InterPro" id="IPR002347">
    <property type="entry name" value="SDR_fam"/>
</dbReference>
<keyword evidence="3" id="KW-0560">Oxidoreductase</keyword>
<evidence type="ECO:0000313" key="5">
    <source>
        <dbReference type="Proteomes" id="UP001610335"/>
    </source>
</evidence>
<comment type="similarity">
    <text evidence="1">Belongs to the short-chain dehydrogenases/reductases (SDR) family.</text>
</comment>
<keyword evidence="5" id="KW-1185">Reference proteome</keyword>
<protein>
    <submittedName>
        <fullName evidence="4">NAD(P)-binding protein</fullName>
    </submittedName>
</protein>
<evidence type="ECO:0000256" key="3">
    <source>
        <dbReference type="ARBA" id="ARBA00023002"/>
    </source>
</evidence>